<sequence>MKAYCFFLGMLLLVTVVGCSSSESEDTIKIRSNLEGAGYTEQTELNSDHLFEQKLLNVKPIVYVNGDPQLTFYPLATPEERERAMNQFIEKTVAYNIIDYDVYEDELHLFFFVHYDEELPLAGLTKLEGGI</sequence>
<feature type="signal peptide" evidence="1">
    <location>
        <begin position="1"/>
        <end position="20"/>
    </location>
</feature>
<evidence type="ECO:0000313" key="3">
    <source>
        <dbReference type="Proteomes" id="UP001179280"/>
    </source>
</evidence>
<organism evidence="2 3">
    <name type="scientific">Shouchella xiaoxiensis</name>
    <dbReference type="NCBI Taxonomy" id="766895"/>
    <lineage>
        <taxon>Bacteria</taxon>
        <taxon>Bacillati</taxon>
        <taxon>Bacillota</taxon>
        <taxon>Bacilli</taxon>
        <taxon>Bacillales</taxon>
        <taxon>Bacillaceae</taxon>
        <taxon>Shouchella</taxon>
    </lineage>
</organism>
<protein>
    <submittedName>
        <fullName evidence="2">Uncharacterized protein</fullName>
    </submittedName>
</protein>
<accession>A0ABS2SYY3</accession>
<dbReference type="RefSeq" id="WP_204468523.1">
    <property type="nucleotide sequence ID" value="NZ_JAFBCV010000016.1"/>
</dbReference>
<comment type="caution">
    <text evidence="2">The sequence shown here is derived from an EMBL/GenBank/DDBJ whole genome shotgun (WGS) entry which is preliminary data.</text>
</comment>
<dbReference type="EMBL" id="JAFBCV010000016">
    <property type="protein sequence ID" value="MBM7840738.1"/>
    <property type="molecule type" value="Genomic_DNA"/>
</dbReference>
<feature type="chain" id="PRO_5047486708" evidence="1">
    <location>
        <begin position="21"/>
        <end position="131"/>
    </location>
</feature>
<evidence type="ECO:0000313" key="2">
    <source>
        <dbReference type="EMBL" id="MBM7840738.1"/>
    </source>
</evidence>
<reference evidence="2" key="1">
    <citation type="submission" date="2021-01" db="EMBL/GenBank/DDBJ databases">
        <title>Genomic Encyclopedia of Type Strains, Phase IV (KMG-IV): sequencing the most valuable type-strain genomes for metagenomic binning, comparative biology and taxonomic classification.</title>
        <authorList>
            <person name="Goeker M."/>
        </authorList>
    </citation>
    <scope>NUCLEOTIDE SEQUENCE</scope>
    <source>
        <strain evidence="2">DSM 21943</strain>
    </source>
</reference>
<name>A0ABS2SYY3_9BACI</name>
<keyword evidence="1" id="KW-0732">Signal</keyword>
<evidence type="ECO:0000256" key="1">
    <source>
        <dbReference type="SAM" id="SignalP"/>
    </source>
</evidence>
<gene>
    <name evidence="2" type="ORF">JOC54_004031</name>
</gene>
<dbReference type="Proteomes" id="UP001179280">
    <property type="component" value="Unassembled WGS sequence"/>
</dbReference>
<proteinExistence type="predicted"/>
<dbReference type="PROSITE" id="PS51257">
    <property type="entry name" value="PROKAR_LIPOPROTEIN"/>
    <property type="match status" value="1"/>
</dbReference>
<keyword evidence="3" id="KW-1185">Reference proteome</keyword>